<dbReference type="PANTHER" id="PTHR37308">
    <property type="entry name" value="INTEGRAL MEMBRANE PROTEIN"/>
    <property type="match status" value="1"/>
</dbReference>
<feature type="transmembrane region" description="Helical" evidence="1">
    <location>
        <begin position="66"/>
        <end position="90"/>
    </location>
</feature>
<keyword evidence="1" id="KW-1133">Transmembrane helix</keyword>
<keyword evidence="1" id="KW-0472">Membrane</keyword>
<feature type="transmembrane region" description="Helical" evidence="1">
    <location>
        <begin position="147"/>
        <end position="165"/>
    </location>
</feature>
<dbReference type="InterPro" id="IPR007163">
    <property type="entry name" value="VCA0040-like"/>
</dbReference>
<evidence type="ECO:0000313" key="3">
    <source>
        <dbReference type="Proteomes" id="UP001231616"/>
    </source>
</evidence>
<dbReference type="Pfam" id="PF04018">
    <property type="entry name" value="VCA0040-like"/>
    <property type="match status" value="1"/>
</dbReference>
<comment type="caution">
    <text evidence="2">The sequence shown here is derived from an EMBL/GenBank/DDBJ whole genome shotgun (WGS) entry which is preliminary data.</text>
</comment>
<dbReference type="EMBL" id="JAUZVZ010000005">
    <property type="protein sequence ID" value="MDP4535499.1"/>
    <property type="molecule type" value="Genomic_DNA"/>
</dbReference>
<feature type="transmembrane region" description="Helical" evidence="1">
    <location>
        <begin position="96"/>
        <end position="115"/>
    </location>
</feature>
<organism evidence="2 3">
    <name type="scientific">Alkalimonas collagenimarina</name>
    <dbReference type="NCBI Taxonomy" id="400390"/>
    <lineage>
        <taxon>Bacteria</taxon>
        <taxon>Pseudomonadati</taxon>
        <taxon>Pseudomonadota</taxon>
        <taxon>Gammaproteobacteria</taxon>
        <taxon>Alkalimonas</taxon>
    </lineage>
</organism>
<feature type="transmembrane region" description="Helical" evidence="1">
    <location>
        <begin position="172"/>
        <end position="190"/>
    </location>
</feature>
<feature type="transmembrane region" description="Helical" evidence="1">
    <location>
        <begin position="196"/>
        <end position="218"/>
    </location>
</feature>
<dbReference type="RefSeq" id="WP_305892765.1">
    <property type="nucleotide sequence ID" value="NZ_JAUZVZ010000005.1"/>
</dbReference>
<evidence type="ECO:0000256" key="1">
    <source>
        <dbReference type="SAM" id="Phobius"/>
    </source>
</evidence>
<sequence>MAYFIVWCKGVLMGAADVVPGVSGGTLALLLGIYERLINAIRSVDQQALTLLFRGRMVAAWQHIDGTFLLCLFSGILLSVFALANAVSWMLEQQPVLLWALFNGLIIAALPHLCVRVPWSWRRLLLAALGMSIAIAISQLNPMTLEPALWMFFVAGAIAICAMILPGISGSFILLLLGMYAPVLLAVTELQLVTLLVFMAGCVIGLLSFSRVLSWLLARCHDATLALLIGVVIGALLRIWPWQLDGTLLTPTAYQQLVGSADIGWALLCMVVGVLTMQLMLRLETFIPKQPEDNER</sequence>
<keyword evidence="3" id="KW-1185">Reference proteome</keyword>
<name>A0ABT9GWS0_9GAMM</name>
<gene>
    <name evidence="2" type="ORF">Q3O60_04750</name>
</gene>
<dbReference type="Proteomes" id="UP001231616">
    <property type="component" value="Unassembled WGS sequence"/>
</dbReference>
<feature type="transmembrane region" description="Helical" evidence="1">
    <location>
        <begin position="263"/>
        <end position="281"/>
    </location>
</feature>
<accession>A0ABT9GWS0</accession>
<protein>
    <submittedName>
        <fullName evidence="2">DUF368 domain-containing protein</fullName>
    </submittedName>
</protein>
<dbReference type="PANTHER" id="PTHR37308:SF1">
    <property type="entry name" value="POLYPRENYL-PHOSPHATE TRANSPORTER"/>
    <property type="match status" value="1"/>
</dbReference>
<keyword evidence="1" id="KW-0812">Transmembrane</keyword>
<feature type="transmembrane region" description="Helical" evidence="1">
    <location>
        <begin position="124"/>
        <end position="141"/>
    </location>
</feature>
<proteinExistence type="predicted"/>
<reference evidence="2 3" key="1">
    <citation type="submission" date="2023-08" db="EMBL/GenBank/DDBJ databases">
        <authorList>
            <person name="Joshi A."/>
            <person name="Thite S."/>
        </authorList>
    </citation>
    <scope>NUCLEOTIDE SEQUENCE [LARGE SCALE GENOMIC DNA]</scope>
    <source>
        <strain evidence="2 3">AC40</strain>
    </source>
</reference>
<evidence type="ECO:0000313" key="2">
    <source>
        <dbReference type="EMBL" id="MDP4535499.1"/>
    </source>
</evidence>
<feature type="transmembrane region" description="Helical" evidence="1">
    <location>
        <begin position="225"/>
        <end position="243"/>
    </location>
</feature>
<feature type="transmembrane region" description="Helical" evidence="1">
    <location>
        <begin position="12"/>
        <end position="34"/>
    </location>
</feature>